<keyword evidence="3" id="KW-1185">Reference proteome</keyword>
<evidence type="ECO:0000313" key="3">
    <source>
        <dbReference type="Proteomes" id="UP000635278"/>
    </source>
</evidence>
<dbReference type="SUPFAM" id="SSF55729">
    <property type="entry name" value="Acyl-CoA N-acyltransferases (Nat)"/>
    <property type="match status" value="1"/>
</dbReference>
<name>A0ABX0JRG2_9PROT</name>
<dbReference type="InterPro" id="IPR045057">
    <property type="entry name" value="Gcn5-rel_NAT"/>
</dbReference>
<evidence type="ECO:0000259" key="1">
    <source>
        <dbReference type="PROSITE" id="PS51729"/>
    </source>
</evidence>
<dbReference type="PANTHER" id="PTHR31435">
    <property type="entry name" value="PROTEIN NATD1"/>
    <property type="match status" value="1"/>
</dbReference>
<dbReference type="Pfam" id="PF14542">
    <property type="entry name" value="Acetyltransf_CG"/>
    <property type="match status" value="1"/>
</dbReference>
<evidence type="ECO:0000313" key="2">
    <source>
        <dbReference type="EMBL" id="NHN85101.1"/>
    </source>
</evidence>
<proteinExistence type="predicted"/>
<organism evidence="2 3">
    <name type="scientific">Acetobacter musti</name>
    <dbReference type="NCBI Taxonomy" id="864732"/>
    <lineage>
        <taxon>Bacteria</taxon>
        <taxon>Pseudomonadati</taxon>
        <taxon>Pseudomonadota</taxon>
        <taxon>Alphaproteobacteria</taxon>
        <taxon>Acetobacterales</taxon>
        <taxon>Acetobacteraceae</taxon>
        <taxon>Acetobacter</taxon>
    </lineage>
</organism>
<dbReference type="RefSeq" id="WP_173583487.1">
    <property type="nucleotide sequence ID" value="NZ_WOTB01000012.1"/>
</dbReference>
<gene>
    <name evidence="2" type="ORF">GOB93_10670</name>
</gene>
<dbReference type="EMBL" id="WOTB01000012">
    <property type="protein sequence ID" value="NHN85101.1"/>
    <property type="molecule type" value="Genomic_DNA"/>
</dbReference>
<dbReference type="CDD" id="cd04301">
    <property type="entry name" value="NAT_SF"/>
    <property type="match status" value="1"/>
</dbReference>
<dbReference type="PANTHER" id="PTHR31435:SF9">
    <property type="entry name" value="PROTEIN NATD1"/>
    <property type="match status" value="1"/>
</dbReference>
<sequence>MQITDNKAARRFEVHIDRYTAWLDYARGERILDILHTDVPSALSGQGVGTALVRHALEVARAEGRTVVSHCSFSTAYLRKHGLLPPEGNG</sequence>
<dbReference type="InterPro" id="IPR016181">
    <property type="entry name" value="Acyl_CoA_acyltransferase"/>
</dbReference>
<dbReference type="Gene3D" id="3.40.630.30">
    <property type="match status" value="1"/>
</dbReference>
<accession>A0ABX0JRG2</accession>
<feature type="domain" description="N-acetyltransferase" evidence="1">
    <location>
        <begin position="4"/>
        <end position="90"/>
    </location>
</feature>
<reference evidence="2 3" key="1">
    <citation type="journal article" date="2020" name="Int. J. Syst. Evol. Microbiol.">
        <title>Novel acetic acid bacteria from cider fermentations: Acetobacter conturbans sp. nov. and Acetobacter fallax sp. nov.</title>
        <authorList>
            <person name="Sombolestani A.S."/>
            <person name="Cleenwerck I."/>
            <person name="Cnockaert M."/>
            <person name="Borremans W."/>
            <person name="Wieme A.D."/>
            <person name="De Vuyst L."/>
            <person name="Vandamme P."/>
        </authorList>
    </citation>
    <scope>NUCLEOTIDE SEQUENCE [LARGE SCALE GENOMIC DNA]</scope>
    <source>
        <strain evidence="2 3">LMG 30640</strain>
    </source>
</reference>
<dbReference type="InterPro" id="IPR031165">
    <property type="entry name" value="GNAT_YJDJ"/>
</dbReference>
<dbReference type="Proteomes" id="UP000635278">
    <property type="component" value="Unassembled WGS sequence"/>
</dbReference>
<protein>
    <submittedName>
        <fullName evidence="2">N-acetyltransferase</fullName>
    </submittedName>
</protein>
<comment type="caution">
    <text evidence="2">The sequence shown here is derived from an EMBL/GenBank/DDBJ whole genome shotgun (WGS) entry which is preliminary data.</text>
</comment>
<dbReference type="PROSITE" id="PS51729">
    <property type="entry name" value="GNAT_YJDJ"/>
    <property type="match status" value="1"/>
</dbReference>